<keyword evidence="8 17" id="KW-0812">Transmembrane</keyword>
<keyword evidence="14" id="KW-0830">Ubiquinone</keyword>
<evidence type="ECO:0000256" key="13">
    <source>
        <dbReference type="ARBA" id="ARBA00023004"/>
    </source>
</evidence>
<dbReference type="EMBL" id="KM357410">
    <property type="protein sequence ID" value="AIW56936.1"/>
    <property type="molecule type" value="Genomic_DNA"/>
</dbReference>
<evidence type="ECO:0000259" key="18">
    <source>
        <dbReference type="PROSITE" id="PS51002"/>
    </source>
</evidence>
<dbReference type="InterPro" id="IPR027387">
    <property type="entry name" value="Cytb/b6-like_sf"/>
</dbReference>
<evidence type="ECO:0000256" key="17">
    <source>
        <dbReference type="RuleBase" id="RU362117"/>
    </source>
</evidence>
<dbReference type="CDD" id="cd00284">
    <property type="entry name" value="Cytochrome_b_N"/>
    <property type="match status" value="1"/>
</dbReference>
<feature type="transmembrane region" description="Helical" evidence="17">
    <location>
        <begin position="107"/>
        <end position="130"/>
    </location>
</feature>
<evidence type="ECO:0000256" key="6">
    <source>
        <dbReference type="ARBA" id="ARBA00022617"/>
    </source>
</evidence>
<dbReference type="InterPro" id="IPR036150">
    <property type="entry name" value="Cyt_b/b6_C_sf"/>
</dbReference>
<feature type="transmembrane region" description="Helical" evidence="17">
    <location>
        <begin position="174"/>
        <end position="197"/>
    </location>
</feature>
<evidence type="ECO:0000256" key="1">
    <source>
        <dbReference type="ARBA" id="ARBA00002566"/>
    </source>
</evidence>
<keyword evidence="13 17" id="KW-0408">Iron</keyword>
<geneLocation type="mitochondrion" evidence="22"/>
<dbReference type="GO" id="GO:0006122">
    <property type="term" value="P:mitochondrial electron transport, ubiquinol to cytochrome c"/>
    <property type="evidence" value="ECO:0007669"/>
    <property type="project" value="TreeGrafter"/>
</dbReference>
<dbReference type="GO" id="GO:0005743">
    <property type="term" value="C:mitochondrial inner membrane"/>
    <property type="evidence" value="ECO:0007669"/>
    <property type="project" value="UniProtKB-SubCell"/>
</dbReference>
<dbReference type="InterPro" id="IPR016174">
    <property type="entry name" value="Di-haem_cyt_TM"/>
</dbReference>
<feature type="transmembrane region" description="Helical" evidence="17">
    <location>
        <begin position="74"/>
        <end position="95"/>
    </location>
</feature>
<evidence type="ECO:0000256" key="5">
    <source>
        <dbReference type="ARBA" id="ARBA00022448"/>
    </source>
</evidence>
<comment type="similarity">
    <text evidence="17">Belongs to the cytochrome b family.</text>
</comment>
<evidence type="ECO:0000256" key="16">
    <source>
        <dbReference type="ARBA" id="ARBA00023136"/>
    </source>
</evidence>
<protein>
    <recommendedName>
        <fullName evidence="4 17">Cytochrome b</fullName>
    </recommendedName>
</protein>
<evidence type="ECO:0000256" key="15">
    <source>
        <dbReference type="ARBA" id="ARBA00023128"/>
    </source>
</evidence>
<evidence type="ECO:0000256" key="3">
    <source>
        <dbReference type="ARBA" id="ARBA00011649"/>
    </source>
</evidence>
<evidence type="ECO:0000259" key="19">
    <source>
        <dbReference type="PROSITE" id="PS51003"/>
    </source>
</evidence>
<feature type="domain" description="Cytochrome b/b6 C-terminal region profile" evidence="19">
    <location>
        <begin position="207"/>
        <end position="371"/>
    </location>
</feature>
<keyword evidence="11 17" id="KW-0249">Electron transport</keyword>
<evidence type="ECO:0000256" key="12">
    <source>
        <dbReference type="ARBA" id="ARBA00022989"/>
    </source>
</evidence>
<dbReference type="GO" id="GO:0046872">
    <property type="term" value="F:metal ion binding"/>
    <property type="evidence" value="ECO:0007669"/>
    <property type="project" value="UniProtKB-UniRule"/>
</dbReference>
<reference evidence="22" key="1">
    <citation type="journal article" date="2014" name="Int. J. Parasitol.">
        <title>Mitochondrial genomes of Trichinella species and genotypes ? a basis for diagnosis, and systematic and epidemiological explorations.</title>
        <authorList>
            <person name="Mohandas N."/>
            <person name="Pozio E."/>
            <person name="La Rosa G."/>
            <person name="Korhonen P.K."/>
            <person name="Young N.D."/>
            <person name="Koehler A.V."/>
            <person name="Hall R.S."/>
            <person name="Sternberg P.W."/>
            <person name="Boag P.R."/>
            <person name="Jex A.R."/>
            <person name="Chang B.C."/>
            <person name="Gasser R.B."/>
        </authorList>
    </citation>
    <scope>NUCLEOTIDE SEQUENCE</scope>
    <source>
        <strain evidence="20">ISS13</strain>
        <strain evidence="22">ISS176</strain>
        <strain evidence="21">ISS588</strain>
    </source>
</reference>
<feature type="transmembrane region" description="Helical" evidence="17">
    <location>
        <begin position="317"/>
        <end position="336"/>
    </location>
</feature>
<keyword evidence="15 17" id="KW-0496">Mitochondrion</keyword>
<dbReference type="Pfam" id="PF00032">
    <property type="entry name" value="Cytochrom_B_C"/>
    <property type="match status" value="1"/>
</dbReference>
<comment type="cofactor">
    <cofactor evidence="17">
        <name>heme b</name>
        <dbReference type="ChEBI" id="CHEBI:60344"/>
    </cofactor>
    <text evidence="17">Binds 2 heme groups non-covalently.</text>
</comment>
<gene>
    <name evidence="22" type="primary">cytb</name>
</gene>
<organism evidence="22">
    <name type="scientific">Trichinella pseudospiralis</name>
    <name type="common">Parasitic roundworm</name>
    <dbReference type="NCBI Taxonomy" id="6337"/>
    <lineage>
        <taxon>Eukaryota</taxon>
        <taxon>Metazoa</taxon>
        <taxon>Ecdysozoa</taxon>
        <taxon>Nematoda</taxon>
        <taxon>Enoplea</taxon>
        <taxon>Dorylaimia</taxon>
        <taxon>Trichinellida</taxon>
        <taxon>Trichinellidae</taxon>
        <taxon>Trichinella</taxon>
    </lineage>
</organism>
<comment type="function">
    <text evidence="1 17">Component of the ubiquinol-cytochrome c reductase complex (complex III or cytochrome b-c1 complex) that is part of the mitochondrial respiratory chain. The b-c1 complex mediates electron transfer from ubiquinol to cytochrome c. Contributes to the generation of a proton gradient across the mitochondrial membrane that is then used for ATP synthesis.</text>
</comment>
<accession>A0A0A0UYB6</accession>
<feature type="transmembrane region" description="Helical" evidence="17">
    <location>
        <begin position="226"/>
        <end position="245"/>
    </location>
</feature>
<evidence type="ECO:0000313" key="21">
    <source>
        <dbReference type="EMBL" id="AIW56923.1"/>
    </source>
</evidence>
<dbReference type="Pfam" id="PF00033">
    <property type="entry name" value="Cytochrome_B"/>
    <property type="match status" value="1"/>
</dbReference>
<feature type="transmembrane region" description="Helical" evidence="17">
    <location>
        <begin position="26"/>
        <end position="53"/>
    </location>
</feature>
<dbReference type="GeneID" id="22278849"/>
<keyword evidence="5 17" id="KW-0813">Transport</keyword>
<feature type="domain" description="Cytochrome b/b6 N-terminal region profile" evidence="18">
    <location>
        <begin position="1"/>
        <end position="206"/>
    </location>
</feature>
<dbReference type="EMBL" id="KM357409">
    <property type="protein sequence ID" value="AIW56923.1"/>
    <property type="molecule type" value="Genomic_DNA"/>
</dbReference>
<dbReference type="PANTHER" id="PTHR19271">
    <property type="entry name" value="CYTOCHROME B"/>
    <property type="match status" value="1"/>
</dbReference>
<dbReference type="Gene3D" id="1.20.810.10">
    <property type="entry name" value="Cytochrome Bc1 Complex, Chain C"/>
    <property type="match status" value="1"/>
</dbReference>
<dbReference type="InterPro" id="IPR048259">
    <property type="entry name" value="Cytochrome_b_N_euk/bac"/>
</dbReference>
<feature type="transmembrane region" description="Helical" evidence="17">
    <location>
        <begin position="137"/>
        <end position="162"/>
    </location>
</feature>
<evidence type="ECO:0000256" key="11">
    <source>
        <dbReference type="ARBA" id="ARBA00022982"/>
    </source>
</evidence>
<dbReference type="GO" id="GO:0016491">
    <property type="term" value="F:oxidoreductase activity"/>
    <property type="evidence" value="ECO:0007669"/>
    <property type="project" value="UniProtKB-UniRule"/>
</dbReference>
<name>A0A0A0UYB6_TRIPS</name>
<dbReference type="CTD" id="4519"/>
<keyword evidence="12 17" id="KW-1133">Transmembrane helix</keyword>
<evidence type="ECO:0000256" key="7">
    <source>
        <dbReference type="ARBA" id="ARBA00022660"/>
    </source>
</evidence>
<keyword evidence="7 17" id="KW-0679">Respiratory chain</keyword>
<evidence type="ECO:0000256" key="9">
    <source>
        <dbReference type="ARBA" id="ARBA00022723"/>
    </source>
</evidence>
<dbReference type="InterPro" id="IPR005797">
    <property type="entry name" value="Cyt_b/b6_N"/>
</dbReference>
<evidence type="ECO:0000256" key="14">
    <source>
        <dbReference type="ARBA" id="ARBA00023075"/>
    </source>
</evidence>
<dbReference type="PANTHER" id="PTHR19271:SF16">
    <property type="entry name" value="CYTOCHROME B"/>
    <property type="match status" value="1"/>
</dbReference>
<comment type="subcellular location">
    <subcellularLocation>
        <location evidence="2">Mitochondrion inner membrane</location>
        <topology evidence="2">Multi-pass membrane protein</topology>
    </subcellularLocation>
</comment>
<dbReference type="RefSeq" id="YP_009110025.1">
    <property type="nucleotide sequence ID" value="NC_025749.1"/>
</dbReference>
<sequence length="371" mass="43028">MMKSLMLKIPGIKNIAQLPTPYTISYWWNLGSLLSVLMSIQITTGLLLVMHFSTSETEAFNSIITLMREVKFGFLLRLLHLNGASFVFLTMYLHMLKGLMYSSFMLSGSWLTGNIILFLTILVAFMGYVIPWGNMSFWAATVITSFMSAIPIFGESILYWIWGGYSITGRTLQFFFTLHYLMPFLISAIAMIHLLLLHNKGSSNPLGSHSHMLKTKFHPFFTNKDMMNLVILMTMSWLSISYPYWSSDPENFSYADRLLSPINIQPEWYFLPMYGFLRGSDSKLGGLILMIMSILMFSILPWWILQDLNHFKLWDMLLFTLLLTMMTTGWVASWSADAYYSTWLPHLILTYFTWFMTTWLMAMTNHTLFND</sequence>
<evidence type="ECO:0000313" key="22">
    <source>
        <dbReference type="EMBL" id="AIW56936.1"/>
    </source>
</evidence>
<dbReference type="SUPFAM" id="SSF81648">
    <property type="entry name" value="a domain/subunit of cytochrome bc1 complex (Ubiquinol-cytochrome c reductase)"/>
    <property type="match status" value="1"/>
</dbReference>
<proteinExistence type="inferred from homology"/>
<evidence type="ECO:0000256" key="2">
    <source>
        <dbReference type="ARBA" id="ARBA00004448"/>
    </source>
</evidence>
<feature type="transmembrane region" description="Helical" evidence="17">
    <location>
        <begin position="284"/>
        <end position="305"/>
    </location>
</feature>
<dbReference type="EMBL" id="KM357408">
    <property type="protein sequence ID" value="AIW56910.1"/>
    <property type="molecule type" value="Genomic_DNA"/>
</dbReference>
<evidence type="ECO:0000256" key="10">
    <source>
        <dbReference type="ARBA" id="ARBA00022792"/>
    </source>
</evidence>
<evidence type="ECO:0000256" key="4">
    <source>
        <dbReference type="ARBA" id="ARBA00013531"/>
    </source>
</evidence>
<evidence type="ECO:0000256" key="8">
    <source>
        <dbReference type="ARBA" id="ARBA00022692"/>
    </source>
</evidence>
<feature type="transmembrane region" description="Helical" evidence="17">
    <location>
        <begin position="342"/>
        <end position="362"/>
    </location>
</feature>
<evidence type="ECO:0000313" key="20">
    <source>
        <dbReference type="EMBL" id="AIW56910.1"/>
    </source>
</evidence>
<keyword evidence="9 17" id="KW-0479">Metal-binding</keyword>
<keyword evidence="6 17" id="KW-0349">Heme</keyword>
<keyword evidence="10" id="KW-0999">Mitochondrion inner membrane</keyword>
<dbReference type="PROSITE" id="PS51003">
    <property type="entry name" value="CYTB_CTER"/>
    <property type="match status" value="1"/>
</dbReference>
<dbReference type="PROSITE" id="PS51002">
    <property type="entry name" value="CYTB_NTER"/>
    <property type="match status" value="1"/>
</dbReference>
<comment type="subunit">
    <text evidence="3">The main subunits of complex b-c1 are: cytochrome b, cytochrome c1 and the Rieske protein.</text>
</comment>
<keyword evidence="16 17" id="KW-0472">Membrane</keyword>
<dbReference type="InterPro" id="IPR005798">
    <property type="entry name" value="Cyt_b/b6_C"/>
</dbReference>
<dbReference type="AlphaFoldDB" id="A0A0A0UYB6"/>
<dbReference type="SUPFAM" id="SSF81342">
    <property type="entry name" value="Transmembrane di-heme cytochromes"/>
    <property type="match status" value="1"/>
</dbReference>
<dbReference type="GO" id="GO:0008121">
    <property type="term" value="F:quinol-cytochrome-c reductase activity"/>
    <property type="evidence" value="ECO:0007669"/>
    <property type="project" value="TreeGrafter"/>
</dbReference>